<dbReference type="AlphaFoldDB" id="A0A199V4F3"/>
<protein>
    <submittedName>
        <fullName evidence="1">Uncharacterized protein</fullName>
    </submittedName>
</protein>
<name>A0A199V4F3_ANACO</name>
<proteinExistence type="predicted"/>
<reference evidence="1 2" key="1">
    <citation type="journal article" date="2016" name="DNA Res.">
        <title>The draft genome of MD-2 pineapple using hybrid error correction of long reads.</title>
        <authorList>
            <person name="Redwan R.M."/>
            <person name="Saidin A."/>
            <person name="Kumar S.V."/>
        </authorList>
    </citation>
    <scope>NUCLEOTIDE SEQUENCE [LARGE SCALE GENOMIC DNA]</scope>
    <source>
        <strain evidence="2">cv. MD2</strain>
        <tissue evidence="1">Leaf</tissue>
    </source>
</reference>
<dbReference type="EMBL" id="LSRQ01003304">
    <property type="protein sequence ID" value="OAY71939.1"/>
    <property type="molecule type" value="Genomic_DNA"/>
</dbReference>
<evidence type="ECO:0000313" key="2">
    <source>
        <dbReference type="Proteomes" id="UP000092600"/>
    </source>
</evidence>
<comment type="caution">
    <text evidence="1">The sequence shown here is derived from an EMBL/GenBank/DDBJ whole genome shotgun (WGS) entry which is preliminary data.</text>
</comment>
<evidence type="ECO:0000313" key="1">
    <source>
        <dbReference type="EMBL" id="OAY71939.1"/>
    </source>
</evidence>
<organism evidence="1 2">
    <name type="scientific">Ananas comosus</name>
    <name type="common">Pineapple</name>
    <name type="synonym">Ananas ananas</name>
    <dbReference type="NCBI Taxonomy" id="4615"/>
    <lineage>
        <taxon>Eukaryota</taxon>
        <taxon>Viridiplantae</taxon>
        <taxon>Streptophyta</taxon>
        <taxon>Embryophyta</taxon>
        <taxon>Tracheophyta</taxon>
        <taxon>Spermatophyta</taxon>
        <taxon>Magnoliopsida</taxon>
        <taxon>Liliopsida</taxon>
        <taxon>Poales</taxon>
        <taxon>Bromeliaceae</taxon>
        <taxon>Bromelioideae</taxon>
        <taxon>Ananas</taxon>
    </lineage>
</organism>
<sequence length="91" mass="10166">MGEIRENCRVRTNIPHIYHRAWEVAKKLRKVRCVRANLRVGGTAVKELLVRVKQPLLVQQILVVEVVEDGGSDGVEGREIVVATGLWALGL</sequence>
<accession>A0A199V4F3</accession>
<dbReference type="Proteomes" id="UP000092600">
    <property type="component" value="Unassembled WGS sequence"/>
</dbReference>
<gene>
    <name evidence="1" type="ORF">ACMD2_21901</name>
</gene>